<dbReference type="RefSeq" id="WP_004073433.1">
    <property type="nucleotide sequence ID" value="NZ_CM001488.1"/>
</dbReference>
<comment type="similarity">
    <text evidence="2 8">Belongs to the CPA3 antiporters (TC 2.A.63) subunit F family.</text>
</comment>
<evidence type="ECO:0000313" key="11">
    <source>
        <dbReference type="Proteomes" id="UP000005778"/>
    </source>
</evidence>
<feature type="transmembrane region" description="Helical" evidence="9">
    <location>
        <begin position="6"/>
        <end position="25"/>
    </location>
</feature>
<keyword evidence="6 9" id="KW-1133">Transmembrane helix</keyword>
<keyword evidence="3 8" id="KW-0813">Transport</keyword>
<dbReference type="AlphaFoldDB" id="I5B3I5"/>
<proteinExistence type="inferred from homology"/>
<keyword evidence="5 9" id="KW-0812">Transmembrane</keyword>
<dbReference type="STRING" id="879212.DespoDRAFT_02164"/>
<dbReference type="eggNOG" id="COG2212">
    <property type="taxonomic scope" value="Bacteria"/>
</dbReference>
<feature type="transmembrane region" description="Helical" evidence="9">
    <location>
        <begin position="62"/>
        <end position="84"/>
    </location>
</feature>
<dbReference type="Proteomes" id="UP000005778">
    <property type="component" value="Chromosome"/>
</dbReference>
<keyword evidence="8" id="KW-0406">Ion transport</keyword>
<feature type="transmembrane region" description="Helical" evidence="9">
    <location>
        <begin position="37"/>
        <end position="56"/>
    </location>
</feature>
<comment type="subcellular location">
    <subcellularLocation>
        <location evidence="1 8">Cell membrane</location>
        <topology evidence="1 8">Multi-pass membrane protein</topology>
    </subcellularLocation>
</comment>
<accession>I5B3I5</accession>
<sequence length="103" mass="11194">MGDVMTMAVTITFTGLLVSFVLAFIRLIIGPTHADRLIALDLIGSITISFIAVFTITSGQTAFLDIAITLALVMFVGTVAFVAFMKSRLIQSKKNKEEPPWKS</sequence>
<keyword evidence="7 8" id="KW-0472">Membrane</keyword>
<dbReference type="InterPro" id="IPR007208">
    <property type="entry name" value="MrpF/PhaF-like"/>
</dbReference>
<dbReference type="PANTHER" id="PTHR34702">
    <property type="entry name" value="NA(+)/H(+) ANTIPORTER SUBUNIT F1"/>
    <property type="match status" value="1"/>
</dbReference>
<keyword evidence="4 8" id="KW-1003">Cell membrane</keyword>
<evidence type="ECO:0000256" key="1">
    <source>
        <dbReference type="ARBA" id="ARBA00004651"/>
    </source>
</evidence>
<evidence type="ECO:0000256" key="3">
    <source>
        <dbReference type="ARBA" id="ARBA00022448"/>
    </source>
</evidence>
<dbReference type="Pfam" id="PF04066">
    <property type="entry name" value="MrpF_PhaF"/>
    <property type="match status" value="1"/>
</dbReference>
<evidence type="ECO:0000256" key="9">
    <source>
        <dbReference type="SAM" id="Phobius"/>
    </source>
</evidence>
<dbReference type="EMBL" id="CM001488">
    <property type="protein sequence ID" value="EIM64048.1"/>
    <property type="molecule type" value="Genomic_DNA"/>
</dbReference>
<dbReference type="GO" id="GO:0005886">
    <property type="term" value="C:plasma membrane"/>
    <property type="evidence" value="ECO:0007669"/>
    <property type="project" value="UniProtKB-SubCell"/>
</dbReference>
<name>I5B3I5_9BACT</name>
<dbReference type="HOGENOM" id="CLU_125825_2_1_7"/>
<keyword evidence="8" id="KW-0050">Antiport</keyword>
<keyword evidence="11" id="KW-1185">Reference proteome</keyword>
<evidence type="ECO:0000256" key="6">
    <source>
        <dbReference type="ARBA" id="ARBA00022989"/>
    </source>
</evidence>
<dbReference type="NCBIfam" id="NF009243">
    <property type="entry name" value="PRK12599.1-2"/>
    <property type="match status" value="1"/>
</dbReference>
<evidence type="ECO:0000256" key="2">
    <source>
        <dbReference type="ARBA" id="ARBA00009212"/>
    </source>
</evidence>
<dbReference type="GO" id="GO:0015385">
    <property type="term" value="F:sodium:proton antiporter activity"/>
    <property type="evidence" value="ECO:0007669"/>
    <property type="project" value="TreeGrafter"/>
</dbReference>
<evidence type="ECO:0000256" key="8">
    <source>
        <dbReference type="PIRNR" id="PIRNR028784"/>
    </source>
</evidence>
<evidence type="ECO:0000313" key="10">
    <source>
        <dbReference type="EMBL" id="EIM64048.1"/>
    </source>
</evidence>
<evidence type="ECO:0000256" key="7">
    <source>
        <dbReference type="ARBA" id="ARBA00023136"/>
    </source>
</evidence>
<gene>
    <name evidence="10" type="ORF">DespoDRAFT_02164</name>
</gene>
<dbReference type="PIRSF" id="PIRSF028784">
    <property type="entry name" value="MrpF"/>
    <property type="match status" value="1"/>
</dbReference>
<evidence type="ECO:0000256" key="4">
    <source>
        <dbReference type="ARBA" id="ARBA00022475"/>
    </source>
</evidence>
<evidence type="ECO:0000256" key="5">
    <source>
        <dbReference type="ARBA" id="ARBA00022692"/>
    </source>
</evidence>
<dbReference type="PANTHER" id="PTHR34702:SF1">
    <property type="entry name" value="NA(+)_H(+) ANTIPORTER SUBUNIT F"/>
    <property type="match status" value="1"/>
</dbReference>
<protein>
    <submittedName>
        <fullName evidence="10">Multisubunit Na+/H+ antiporter, MnhF subunit</fullName>
    </submittedName>
</protein>
<reference evidence="10 11" key="2">
    <citation type="submission" date="2012-02" db="EMBL/GenBank/DDBJ databases">
        <title>Improved High-Quality Draft sequence of Desulfobacter postgatei 2ac9.</title>
        <authorList>
            <consortium name="US DOE Joint Genome Institute"/>
            <person name="Lucas S."/>
            <person name="Han J."/>
            <person name="Lapidus A."/>
            <person name="Cheng J.-F."/>
            <person name="Goodwin L."/>
            <person name="Pitluck S."/>
            <person name="Peters L."/>
            <person name="Ovchinnikova G."/>
            <person name="Held B."/>
            <person name="Detter J.C."/>
            <person name="Han C."/>
            <person name="Tapia R."/>
            <person name="Land M."/>
            <person name="Hauser L."/>
            <person name="Kyrpides N."/>
            <person name="Ivanova N."/>
            <person name="Pagani I."/>
            <person name="Orellana R."/>
            <person name="Lovley D."/>
            <person name="Woyke T."/>
        </authorList>
    </citation>
    <scope>NUCLEOTIDE SEQUENCE [LARGE SCALE GENOMIC DNA]</scope>
    <source>
        <strain evidence="10 11">2ac9</strain>
    </source>
</reference>
<organism evidence="10 11">
    <name type="scientific">Desulfobacter postgatei 2ac9</name>
    <dbReference type="NCBI Taxonomy" id="879212"/>
    <lineage>
        <taxon>Bacteria</taxon>
        <taxon>Pseudomonadati</taxon>
        <taxon>Thermodesulfobacteriota</taxon>
        <taxon>Desulfobacteria</taxon>
        <taxon>Desulfobacterales</taxon>
        <taxon>Desulfobacteraceae</taxon>
        <taxon>Desulfobacter</taxon>
    </lineage>
</organism>
<reference evidence="10 11" key="1">
    <citation type="submission" date="2011-09" db="EMBL/GenBank/DDBJ databases">
        <authorList>
            <consortium name="US DOE Joint Genome Institute (JGI-PGF)"/>
            <person name="Lucas S."/>
            <person name="Han J."/>
            <person name="Lapidus A."/>
            <person name="Cheng J.-F."/>
            <person name="Goodwin L."/>
            <person name="Pitluck S."/>
            <person name="Peters L."/>
            <person name="Land M.L."/>
            <person name="Hauser L."/>
            <person name="Orellana R."/>
            <person name="Lovley D."/>
            <person name="Woyke T.J."/>
        </authorList>
    </citation>
    <scope>NUCLEOTIDE SEQUENCE [LARGE SCALE GENOMIC DNA]</scope>
    <source>
        <strain evidence="10 11">2ac9</strain>
    </source>
</reference>